<evidence type="ECO:0000313" key="3">
    <source>
        <dbReference type="Proteomes" id="UP001180503"/>
    </source>
</evidence>
<proteinExistence type="predicted"/>
<comment type="caution">
    <text evidence="2">The sequence shown here is derived from an EMBL/GenBank/DDBJ whole genome shotgun (WGS) entry which is preliminary data.</text>
</comment>
<evidence type="ECO:0008006" key="4">
    <source>
        <dbReference type="Google" id="ProtNLM"/>
    </source>
</evidence>
<reference evidence="3" key="1">
    <citation type="submission" date="2023-07" db="EMBL/GenBank/DDBJ databases">
        <title>30 novel species of actinomycetes from the DSMZ collection.</title>
        <authorList>
            <person name="Nouioui I."/>
        </authorList>
    </citation>
    <scope>NUCLEOTIDE SEQUENCE [LARGE SCALE GENOMIC DNA]</scope>
    <source>
        <strain evidence="3">DSM 41635</strain>
    </source>
</reference>
<sequence>MLFLVATLLLLGVALGTVVHAPLTFSLAAGAVIAVWLGIFTLRERRGGERPTS</sequence>
<evidence type="ECO:0000256" key="1">
    <source>
        <dbReference type="SAM" id="Phobius"/>
    </source>
</evidence>
<keyword evidence="1" id="KW-1133">Transmembrane helix</keyword>
<dbReference type="EMBL" id="JAVRFB010000006">
    <property type="protein sequence ID" value="MDT0402117.1"/>
    <property type="molecule type" value="Genomic_DNA"/>
</dbReference>
<dbReference type="Proteomes" id="UP001180503">
    <property type="component" value="Unassembled WGS sequence"/>
</dbReference>
<evidence type="ECO:0000313" key="2">
    <source>
        <dbReference type="EMBL" id="MDT0402117.1"/>
    </source>
</evidence>
<feature type="transmembrane region" description="Helical" evidence="1">
    <location>
        <begin position="26"/>
        <end position="42"/>
    </location>
</feature>
<dbReference type="RefSeq" id="WP_030216501.1">
    <property type="nucleotide sequence ID" value="NZ_JAVRFB010000006.1"/>
</dbReference>
<gene>
    <name evidence="2" type="ORF">RM528_09625</name>
</gene>
<accession>A0ABU2QCD8</accession>
<keyword evidence="1" id="KW-0812">Transmembrane</keyword>
<name>A0ABU2QCD8_9ACTN</name>
<protein>
    <recommendedName>
        <fullName evidence="4">Small hydrophobic membrane protein</fullName>
    </recommendedName>
</protein>
<keyword evidence="1" id="KW-0472">Membrane</keyword>
<organism evidence="2 3">
    <name type="scientific">Streptomyces edwardsiae</name>
    <dbReference type="NCBI Taxonomy" id="3075527"/>
    <lineage>
        <taxon>Bacteria</taxon>
        <taxon>Bacillati</taxon>
        <taxon>Actinomycetota</taxon>
        <taxon>Actinomycetes</taxon>
        <taxon>Kitasatosporales</taxon>
        <taxon>Streptomycetaceae</taxon>
        <taxon>Streptomyces</taxon>
    </lineage>
</organism>